<feature type="compositionally biased region" description="Basic and acidic residues" evidence="1">
    <location>
        <begin position="81"/>
        <end position="102"/>
    </location>
</feature>
<organism evidence="3 4">
    <name type="scientific">Populibacterium corticicola</name>
    <dbReference type="NCBI Taxonomy" id="1812826"/>
    <lineage>
        <taxon>Bacteria</taxon>
        <taxon>Bacillati</taxon>
        <taxon>Actinomycetota</taxon>
        <taxon>Actinomycetes</taxon>
        <taxon>Micrococcales</taxon>
        <taxon>Jonesiaceae</taxon>
        <taxon>Populibacterium</taxon>
    </lineage>
</organism>
<feature type="region of interest" description="Disordered" evidence="1">
    <location>
        <begin position="63"/>
        <end position="102"/>
    </location>
</feature>
<feature type="transmembrane region" description="Helical" evidence="2">
    <location>
        <begin position="6"/>
        <end position="26"/>
    </location>
</feature>
<reference evidence="4" key="1">
    <citation type="journal article" date="2019" name="Int. J. Syst. Evol. Microbiol.">
        <title>The Global Catalogue of Microorganisms (GCM) 10K type strain sequencing project: providing services to taxonomists for standard genome sequencing and annotation.</title>
        <authorList>
            <consortium name="The Broad Institute Genomics Platform"/>
            <consortium name="The Broad Institute Genome Sequencing Center for Infectious Disease"/>
            <person name="Wu L."/>
            <person name="Ma J."/>
        </authorList>
    </citation>
    <scope>NUCLEOTIDE SEQUENCE [LARGE SCALE GENOMIC DNA]</scope>
    <source>
        <strain evidence="4">KCTC 33576</strain>
    </source>
</reference>
<evidence type="ECO:0000256" key="1">
    <source>
        <dbReference type="SAM" id="MobiDB-lite"/>
    </source>
</evidence>
<keyword evidence="2" id="KW-0812">Transmembrane</keyword>
<name>A0ABW5XER2_9MICO</name>
<gene>
    <name evidence="3" type="ORF">ACFSYH_03215</name>
</gene>
<keyword evidence="2" id="KW-0472">Membrane</keyword>
<proteinExistence type="predicted"/>
<protein>
    <submittedName>
        <fullName evidence="3">Uncharacterized protein</fullName>
    </submittedName>
</protein>
<keyword evidence="2" id="KW-1133">Transmembrane helix</keyword>
<dbReference type="Proteomes" id="UP001597391">
    <property type="component" value="Unassembled WGS sequence"/>
</dbReference>
<dbReference type="EMBL" id="JBHUOP010000001">
    <property type="protein sequence ID" value="MFD2839574.1"/>
    <property type="molecule type" value="Genomic_DNA"/>
</dbReference>
<sequence>MLNVAFWAVAIISALAMLASLTWLLWLRARNTLRAGACATEQISAALAQAPSAEDLMQRGLLSEPRDTDVYGGPERAAQLRGERQDRAADRAQRKQESREKTYRRWAAYYGD</sequence>
<evidence type="ECO:0000256" key="2">
    <source>
        <dbReference type="SAM" id="Phobius"/>
    </source>
</evidence>
<evidence type="ECO:0000313" key="3">
    <source>
        <dbReference type="EMBL" id="MFD2839574.1"/>
    </source>
</evidence>
<keyword evidence="4" id="KW-1185">Reference proteome</keyword>
<comment type="caution">
    <text evidence="3">The sequence shown here is derived from an EMBL/GenBank/DDBJ whole genome shotgun (WGS) entry which is preliminary data.</text>
</comment>
<dbReference type="RefSeq" id="WP_377465064.1">
    <property type="nucleotide sequence ID" value="NZ_JBHUOP010000001.1"/>
</dbReference>
<accession>A0ABW5XER2</accession>
<evidence type="ECO:0000313" key="4">
    <source>
        <dbReference type="Proteomes" id="UP001597391"/>
    </source>
</evidence>